<evidence type="ECO:0000259" key="2">
    <source>
        <dbReference type="Pfam" id="PF01464"/>
    </source>
</evidence>
<protein>
    <submittedName>
        <fullName evidence="3">Soluble lytic murein transglycosylase</fullName>
        <ecNumber evidence="3">4.2.2.-</ecNumber>
    </submittedName>
</protein>
<dbReference type="PANTHER" id="PTHR37423:SF2">
    <property type="entry name" value="MEMBRANE-BOUND LYTIC MUREIN TRANSGLYCOSYLASE C"/>
    <property type="match status" value="1"/>
</dbReference>
<evidence type="ECO:0000313" key="4">
    <source>
        <dbReference type="Proteomes" id="UP000190868"/>
    </source>
</evidence>
<gene>
    <name evidence="3" type="primary">slt</name>
    <name evidence="3" type="ORF">CPIN18021_1294</name>
</gene>
<evidence type="ECO:0000313" key="3">
    <source>
        <dbReference type="EMBL" id="AQW88088.1"/>
    </source>
</evidence>
<dbReference type="AlphaFoldDB" id="A0A1S6U8M1"/>
<dbReference type="InterPro" id="IPR023346">
    <property type="entry name" value="Lysozyme-like_dom_sf"/>
</dbReference>
<organism evidence="3 4">
    <name type="scientific">Campylobacter pinnipediorum subsp. caledonicus</name>
    <dbReference type="NCBI Taxonomy" id="1874362"/>
    <lineage>
        <taxon>Bacteria</taxon>
        <taxon>Pseudomonadati</taxon>
        <taxon>Campylobacterota</taxon>
        <taxon>Epsilonproteobacteria</taxon>
        <taxon>Campylobacterales</taxon>
        <taxon>Campylobacteraceae</taxon>
        <taxon>Campylobacter</taxon>
    </lineage>
</organism>
<dbReference type="SUPFAM" id="SSF53955">
    <property type="entry name" value="Lysozyme-like"/>
    <property type="match status" value="1"/>
</dbReference>
<dbReference type="GO" id="GO:0016829">
    <property type="term" value="F:lyase activity"/>
    <property type="evidence" value="ECO:0007669"/>
    <property type="project" value="UniProtKB-KW"/>
</dbReference>
<sequence>MLLLRLFSLIIISVLGLGAKVLDYKELKDKPKSLIKDYYINRLINEGKYTKSQIQELSKDIFRNGGAVKKSIDQILPPKYTPGVCSKVNAKNILDANATCQNMLTSISFSLKLDNQTREKLAISLNNKFKNKSQILLNLNSKNPALAFAKQGDMDSFVSLFKASSQKQKDEFFGIEFNKKTMDMFYNTKGFIQILMDLVLKRDFNKFRQNLLKITPEITEQKEAFFLGLNAITLDNTKKAKAFFKRAADTYKLTRQKDNANFWLYLLGDKNILNELAKSNDINIYSLYAKELTHSKPFNIYAPRPKIKKSTKYDITNPFVWQQIADNAKDKNQKELEKIAIQFYSKDTIAAYVYFMQKANNWEKNYFIIPENEGLNGLNSLRKSMIFSLARQESLFLPSVISTSYALGTMQFMPFLANAIGKKELKIQNFDQDDMFNPTIAYRFANHHLDYLEKYLKHPLFIAYAYNGGIGFTKRLLLRDDMFKNGKFEPFLSMELIPYSETRLYGKKVLANYVIYRALTGSNIKISRLFEILTQPALTDNFRK</sequence>
<dbReference type="PANTHER" id="PTHR37423">
    <property type="entry name" value="SOLUBLE LYTIC MUREIN TRANSGLYCOSYLASE-RELATED"/>
    <property type="match status" value="1"/>
</dbReference>
<keyword evidence="4" id="KW-1185">Reference proteome</keyword>
<dbReference type="Proteomes" id="UP000190868">
    <property type="component" value="Chromosome"/>
</dbReference>
<comment type="similarity">
    <text evidence="1">Belongs to the transglycosylase Slt family.</text>
</comment>
<accession>A0A1S6U8M1</accession>
<dbReference type="CDD" id="cd13401">
    <property type="entry name" value="Slt70-like"/>
    <property type="match status" value="1"/>
</dbReference>
<name>A0A1S6U8M1_9BACT</name>
<proteinExistence type="inferred from homology"/>
<feature type="domain" description="Transglycosylase SLT" evidence="2">
    <location>
        <begin position="381"/>
        <end position="477"/>
    </location>
</feature>
<evidence type="ECO:0000256" key="1">
    <source>
        <dbReference type="ARBA" id="ARBA00007734"/>
    </source>
</evidence>
<dbReference type="InterPro" id="IPR008258">
    <property type="entry name" value="Transglycosylase_SLT_dom_1"/>
</dbReference>
<dbReference type="Pfam" id="PF01464">
    <property type="entry name" value="SLT"/>
    <property type="match status" value="1"/>
</dbReference>
<keyword evidence="3" id="KW-0456">Lyase</keyword>
<dbReference type="Gene3D" id="1.10.530.10">
    <property type="match status" value="1"/>
</dbReference>
<dbReference type="EMBL" id="CP017258">
    <property type="protein sequence ID" value="AQW88088.1"/>
    <property type="molecule type" value="Genomic_DNA"/>
</dbReference>
<reference evidence="4" key="1">
    <citation type="submission" date="2016-09" db="EMBL/GenBank/DDBJ databases">
        <title>Comparative genomics of the Campylobacter concisus group.</title>
        <authorList>
            <person name="Miller W.G."/>
            <person name="Yee E."/>
            <person name="Chapman M.H."/>
            <person name="Huynh S."/>
            <person name="Bono J.L."/>
            <person name="On S.L.W."/>
            <person name="StLeger J."/>
            <person name="Foster G."/>
            <person name="Parker C.T."/>
        </authorList>
    </citation>
    <scope>NUCLEOTIDE SEQUENCE [LARGE SCALE GENOMIC DNA]</scope>
    <source>
        <strain evidence="4">RM18021</strain>
    </source>
</reference>
<dbReference type="EC" id="4.2.2.-" evidence="3"/>